<dbReference type="OrthoDB" id="2121828at2759"/>
<evidence type="ECO:0000259" key="9">
    <source>
        <dbReference type="Pfam" id="PF07731"/>
    </source>
</evidence>
<dbReference type="PANTHER" id="PTHR11709:SF511">
    <property type="entry name" value="LACCASE"/>
    <property type="match status" value="1"/>
</dbReference>
<dbReference type="GO" id="GO:0005507">
    <property type="term" value="F:copper ion binding"/>
    <property type="evidence" value="ECO:0007669"/>
    <property type="project" value="InterPro"/>
</dbReference>
<proteinExistence type="inferred from homology"/>
<keyword evidence="4" id="KW-0186">Copper</keyword>
<dbReference type="PANTHER" id="PTHR11709">
    <property type="entry name" value="MULTI-COPPER OXIDASE"/>
    <property type="match status" value="1"/>
</dbReference>
<dbReference type="InterPro" id="IPR001117">
    <property type="entry name" value="Cu-oxidase_2nd"/>
</dbReference>
<reference evidence="11 12" key="1">
    <citation type="submission" date="2014-06" db="EMBL/GenBank/DDBJ databases">
        <title>Evolutionary Origins and Diversification of the Mycorrhizal Mutualists.</title>
        <authorList>
            <consortium name="DOE Joint Genome Institute"/>
            <consortium name="Mycorrhizal Genomics Consortium"/>
            <person name="Kohler A."/>
            <person name="Kuo A."/>
            <person name="Nagy L.G."/>
            <person name="Floudas D."/>
            <person name="Copeland A."/>
            <person name="Barry K.W."/>
            <person name="Cichocki N."/>
            <person name="Veneault-Fourrey C."/>
            <person name="LaButti K."/>
            <person name="Lindquist E.A."/>
            <person name="Lipzen A."/>
            <person name="Lundell T."/>
            <person name="Morin E."/>
            <person name="Murat C."/>
            <person name="Riley R."/>
            <person name="Ohm R."/>
            <person name="Sun H."/>
            <person name="Tunlid A."/>
            <person name="Henrissat B."/>
            <person name="Grigoriev I.V."/>
            <person name="Hibbett D.S."/>
            <person name="Martin F."/>
        </authorList>
    </citation>
    <scope>NUCLEOTIDE SEQUENCE [LARGE SCALE GENOMIC DNA]</scope>
    <source>
        <strain evidence="11 12">SS14</strain>
    </source>
</reference>
<evidence type="ECO:0000259" key="8">
    <source>
        <dbReference type="Pfam" id="PF00394"/>
    </source>
</evidence>
<organism evidence="11 12">
    <name type="scientific">Sphaerobolus stellatus (strain SS14)</name>
    <dbReference type="NCBI Taxonomy" id="990650"/>
    <lineage>
        <taxon>Eukaryota</taxon>
        <taxon>Fungi</taxon>
        <taxon>Dikarya</taxon>
        <taxon>Basidiomycota</taxon>
        <taxon>Agaricomycotina</taxon>
        <taxon>Agaricomycetes</taxon>
        <taxon>Phallomycetidae</taxon>
        <taxon>Geastrales</taxon>
        <taxon>Sphaerobolaceae</taxon>
        <taxon>Sphaerobolus</taxon>
    </lineage>
</organism>
<evidence type="ECO:0000256" key="7">
    <source>
        <dbReference type="SAM" id="SignalP"/>
    </source>
</evidence>
<dbReference type="Proteomes" id="UP000054279">
    <property type="component" value="Unassembled WGS sequence"/>
</dbReference>
<keyword evidence="5" id="KW-1015">Disulfide bond</keyword>
<dbReference type="Pfam" id="PF00394">
    <property type="entry name" value="Cu-oxidase"/>
    <property type="match status" value="1"/>
</dbReference>
<keyword evidence="2" id="KW-0479">Metal-binding</keyword>
<dbReference type="Pfam" id="PF07732">
    <property type="entry name" value="Cu-oxidase_3"/>
    <property type="match status" value="1"/>
</dbReference>
<dbReference type="InterPro" id="IPR045087">
    <property type="entry name" value="Cu-oxidase_fam"/>
</dbReference>
<dbReference type="SUPFAM" id="SSF49503">
    <property type="entry name" value="Cupredoxins"/>
    <property type="match status" value="3"/>
</dbReference>
<dbReference type="HOGENOM" id="CLU_006504_2_1_1"/>
<keyword evidence="6" id="KW-0325">Glycoprotein</keyword>
<dbReference type="InterPro" id="IPR011707">
    <property type="entry name" value="Cu-oxidase-like_N"/>
</dbReference>
<feature type="signal peptide" evidence="7">
    <location>
        <begin position="1"/>
        <end position="20"/>
    </location>
</feature>
<feature type="domain" description="Plastocyanin-like" evidence="9">
    <location>
        <begin position="372"/>
        <end position="493"/>
    </location>
</feature>
<dbReference type="AlphaFoldDB" id="A0A0C9VTI1"/>
<dbReference type="EMBL" id="KN837110">
    <property type="protein sequence ID" value="KIJ45892.1"/>
    <property type="molecule type" value="Genomic_DNA"/>
</dbReference>
<keyword evidence="7" id="KW-0732">Signal</keyword>
<dbReference type="PROSITE" id="PS00079">
    <property type="entry name" value="MULTICOPPER_OXIDASE1"/>
    <property type="match status" value="1"/>
</dbReference>
<evidence type="ECO:0000256" key="2">
    <source>
        <dbReference type="ARBA" id="ARBA00022723"/>
    </source>
</evidence>
<keyword evidence="12" id="KW-1185">Reference proteome</keyword>
<evidence type="ECO:0000259" key="10">
    <source>
        <dbReference type="Pfam" id="PF07732"/>
    </source>
</evidence>
<dbReference type="PROSITE" id="PS51257">
    <property type="entry name" value="PROKAR_LIPOPROTEIN"/>
    <property type="match status" value="1"/>
</dbReference>
<feature type="domain" description="Plastocyanin-like" evidence="10">
    <location>
        <begin position="31"/>
        <end position="146"/>
    </location>
</feature>
<protein>
    <submittedName>
        <fullName evidence="11">Multicopper oxidase</fullName>
    </submittedName>
</protein>
<dbReference type="InterPro" id="IPR011706">
    <property type="entry name" value="Cu-oxidase_C"/>
</dbReference>
<comment type="similarity">
    <text evidence="1">Belongs to the multicopper oxidase family.</text>
</comment>
<accession>A0A0C9VTI1</accession>
<evidence type="ECO:0000256" key="5">
    <source>
        <dbReference type="ARBA" id="ARBA00023157"/>
    </source>
</evidence>
<evidence type="ECO:0000256" key="4">
    <source>
        <dbReference type="ARBA" id="ARBA00023008"/>
    </source>
</evidence>
<evidence type="ECO:0000256" key="6">
    <source>
        <dbReference type="ARBA" id="ARBA00023180"/>
    </source>
</evidence>
<name>A0A0C9VTI1_SPHS4</name>
<dbReference type="InterPro" id="IPR033138">
    <property type="entry name" value="Cu_oxidase_CS"/>
</dbReference>
<dbReference type="CDD" id="cd13903">
    <property type="entry name" value="CuRO_3_Tv-LCC_like"/>
    <property type="match status" value="1"/>
</dbReference>
<feature type="domain" description="Plastocyanin-like" evidence="8">
    <location>
        <begin position="160"/>
        <end position="268"/>
    </location>
</feature>
<feature type="chain" id="PRO_5002221887" evidence="7">
    <location>
        <begin position="21"/>
        <end position="521"/>
    </location>
</feature>
<dbReference type="Gene3D" id="2.60.40.420">
    <property type="entry name" value="Cupredoxins - blue copper proteins"/>
    <property type="match status" value="3"/>
</dbReference>
<dbReference type="GO" id="GO:0016491">
    <property type="term" value="F:oxidoreductase activity"/>
    <property type="evidence" value="ECO:0007669"/>
    <property type="project" value="UniProtKB-KW"/>
</dbReference>
<sequence>MVSFNKVTLLSFVSAACTNAATVNYNWTIAAHNIALDGFTRSAALINNVYPGLLLKANKGVSVNIHVDNQLNDPSMRKSTSIVRETNISFRNDGPSFVTQCPIAQSDITVILLKIFLVPSGKYQYHSHLSTQYVDGIHGPLVIYDPLDPHRLSCGVNNDNTVITLTDWYHTPALISTPEPIPDSGLINSAGRYAGGPTVPRTRINVLHGLRYRFRIVSVSAEGFFDFAIDNHTLTIIESDGISTNPYTVDSIAVLPGQRYSAIVSIDSFIQMLILTLYDIRSQQIKLLITTVINGTDTYAVLHYTGASNGEPTTPQPVTLPAGGIAFAEYQLSPLVNPGAPGGSTPPDVALNLTFGIGSANGDVINGVQYQSPTVPTLLNILANGATNASNFGTNENTFVLPYNATVEVSFIGGAGHAFHLHGHAFDVIQSASGGGPNYVNPPRRDVVASGGTVANPVRIRFRTDNPGPWFVHCHIDWHLEAGLAAVFAEDPNGNGPLSIQPNAQWQALCNTYNALDPADK</sequence>
<keyword evidence="3" id="KW-0560">Oxidoreductase</keyword>
<gene>
    <name evidence="11" type="ORF">M422DRAFT_165863</name>
</gene>
<evidence type="ECO:0000256" key="3">
    <source>
        <dbReference type="ARBA" id="ARBA00023002"/>
    </source>
</evidence>
<dbReference type="Pfam" id="PF07731">
    <property type="entry name" value="Cu-oxidase_2"/>
    <property type="match status" value="1"/>
</dbReference>
<dbReference type="PROSITE" id="PS00080">
    <property type="entry name" value="MULTICOPPER_OXIDASE2"/>
    <property type="match status" value="1"/>
</dbReference>
<evidence type="ECO:0000313" key="11">
    <source>
        <dbReference type="EMBL" id="KIJ45892.1"/>
    </source>
</evidence>
<dbReference type="InterPro" id="IPR008972">
    <property type="entry name" value="Cupredoxin"/>
</dbReference>
<evidence type="ECO:0000256" key="1">
    <source>
        <dbReference type="ARBA" id="ARBA00010609"/>
    </source>
</evidence>
<dbReference type="InterPro" id="IPR002355">
    <property type="entry name" value="Cu_oxidase_Cu_BS"/>
</dbReference>
<dbReference type="FunFam" id="2.60.40.420:FF:000045">
    <property type="entry name" value="Laccase 2"/>
    <property type="match status" value="1"/>
</dbReference>
<evidence type="ECO:0000313" key="12">
    <source>
        <dbReference type="Proteomes" id="UP000054279"/>
    </source>
</evidence>